<feature type="compositionally biased region" description="Pro residues" evidence="1">
    <location>
        <begin position="50"/>
        <end position="60"/>
    </location>
</feature>
<feature type="region of interest" description="Disordered" evidence="1">
    <location>
        <begin position="24"/>
        <end position="125"/>
    </location>
</feature>
<feature type="compositionally biased region" description="Basic residues" evidence="1">
    <location>
        <begin position="62"/>
        <end position="88"/>
    </location>
</feature>
<dbReference type="EMBL" id="FMSH01000521">
    <property type="protein sequence ID" value="SCV00493.1"/>
    <property type="molecule type" value="Genomic_DNA"/>
</dbReference>
<organism evidence="2">
    <name type="scientific">Cupriavidus necator</name>
    <name type="common">Alcaligenes eutrophus</name>
    <name type="synonym">Ralstonia eutropha</name>
    <dbReference type="NCBI Taxonomy" id="106590"/>
    <lineage>
        <taxon>Bacteria</taxon>
        <taxon>Pseudomonadati</taxon>
        <taxon>Pseudomonadota</taxon>
        <taxon>Betaproteobacteria</taxon>
        <taxon>Burkholderiales</taxon>
        <taxon>Burkholderiaceae</taxon>
        <taxon>Cupriavidus</taxon>
    </lineage>
</organism>
<evidence type="ECO:0000256" key="1">
    <source>
        <dbReference type="SAM" id="MobiDB-lite"/>
    </source>
</evidence>
<protein>
    <submittedName>
        <fullName evidence="2">Uncharacterized protein</fullName>
    </submittedName>
</protein>
<proteinExistence type="predicted"/>
<feature type="compositionally biased region" description="Basic residues" evidence="1">
    <location>
        <begin position="33"/>
        <end position="45"/>
    </location>
</feature>
<feature type="region of interest" description="Disordered" evidence="1">
    <location>
        <begin position="142"/>
        <end position="172"/>
    </location>
</feature>
<accession>A0A1K0IS06</accession>
<dbReference type="AlphaFoldDB" id="A0A1K0IS06"/>
<name>A0A1K0IS06_CUPNE</name>
<sequence>MRRAPARAGLAPEPAQPAVVRRRLRHRLDGWPRRRPCQPGLRRRDRAPGRAPPGRTPGPPARGRRPLARHPRANARRRDPPRRRRARCRRDPVASPGAGADARRLARDDYRRLPDLSRPCLPPVGPDSGGLAGNCCILPSRDGAGLSRAAGSSPASGSQVVSRLSSLRSSFH</sequence>
<gene>
    <name evidence="2" type="ORF">CNECB9_720003</name>
</gene>
<reference evidence="2" key="1">
    <citation type="submission" date="2016-09" db="EMBL/GenBank/DDBJ databases">
        <authorList>
            <person name="Capua I."/>
            <person name="De Benedictis P."/>
            <person name="Joannis T."/>
            <person name="Lombin L.H."/>
            <person name="Cattoli G."/>
        </authorList>
    </citation>
    <scope>NUCLEOTIDE SEQUENCE</scope>
    <source>
        <strain evidence="2">B9</strain>
    </source>
</reference>
<evidence type="ECO:0000313" key="2">
    <source>
        <dbReference type="EMBL" id="SCV00493.1"/>
    </source>
</evidence>
<feature type="compositionally biased region" description="Basic and acidic residues" evidence="1">
    <location>
        <begin position="101"/>
        <end position="115"/>
    </location>
</feature>